<keyword evidence="2" id="KW-1185">Reference proteome</keyword>
<name>A0A9W9YBS5_9CNID</name>
<dbReference type="AlphaFoldDB" id="A0A9W9YBS5"/>
<evidence type="ECO:0000313" key="2">
    <source>
        <dbReference type="Proteomes" id="UP001163046"/>
    </source>
</evidence>
<gene>
    <name evidence="1" type="ORF">OS493_018204</name>
</gene>
<protein>
    <submittedName>
        <fullName evidence="1">Uncharacterized protein</fullName>
    </submittedName>
</protein>
<comment type="caution">
    <text evidence="1">The sequence shown here is derived from an EMBL/GenBank/DDBJ whole genome shotgun (WGS) entry which is preliminary data.</text>
</comment>
<dbReference type="Proteomes" id="UP001163046">
    <property type="component" value="Unassembled WGS sequence"/>
</dbReference>
<sequence length="69" mass="7431">MSVVVKKNSAQAEELEKKIFGSRRIGVGATTEHRQNRASGEEVLQQANETLNNGHVATAGTQPQAERGD</sequence>
<proteinExistence type="predicted"/>
<reference evidence="1" key="1">
    <citation type="submission" date="2023-01" db="EMBL/GenBank/DDBJ databases">
        <title>Genome assembly of the deep-sea coral Lophelia pertusa.</title>
        <authorList>
            <person name="Herrera S."/>
            <person name="Cordes E."/>
        </authorList>
    </citation>
    <scope>NUCLEOTIDE SEQUENCE</scope>
    <source>
        <strain evidence="1">USNM1676648</strain>
        <tissue evidence="1">Polyp</tissue>
    </source>
</reference>
<accession>A0A9W9YBS5</accession>
<dbReference type="EMBL" id="MU827787">
    <property type="protein sequence ID" value="KAJ7333035.1"/>
    <property type="molecule type" value="Genomic_DNA"/>
</dbReference>
<organism evidence="1 2">
    <name type="scientific">Desmophyllum pertusum</name>
    <dbReference type="NCBI Taxonomy" id="174260"/>
    <lineage>
        <taxon>Eukaryota</taxon>
        <taxon>Metazoa</taxon>
        <taxon>Cnidaria</taxon>
        <taxon>Anthozoa</taxon>
        <taxon>Hexacorallia</taxon>
        <taxon>Scleractinia</taxon>
        <taxon>Caryophylliina</taxon>
        <taxon>Caryophylliidae</taxon>
        <taxon>Desmophyllum</taxon>
    </lineage>
</organism>
<evidence type="ECO:0000313" key="1">
    <source>
        <dbReference type="EMBL" id="KAJ7333035.1"/>
    </source>
</evidence>